<dbReference type="PROSITE" id="PS00194">
    <property type="entry name" value="THIOREDOXIN_1"/>
    <property type="match status" value="1"/>
</dbReference>
<dbReference type="NCBIfam" id="TIGR01068">
    <property type="entry name" value="thioredoxin"/>
    <property type="match status" value="1"/>
</dbReference>
<dbReference type="RefSeq" id="WP_184002527.1">
    <property type="nucleotide sequence ID" value="NZ_BAABIF010000013.1"/>
</dbReference>
<keyword evidence="9" id="KW-0560">Oxidoreductase</keyword>
<dbReference type="PANTHER" id="PTHR45663">
    <property type="entry name" value="GEO12009P1"/>
    <property type="match status" value="1"/>
</dbReference>
<dbReference type="CDD" id="cd02947">
    <property type="entry name" value="TRX_family"/>
    <property type="match status" value="1"/>
</dbReference>
<evidence type="ECO:0000313" key="9">
    <source>
        <dbReference type="EMBL" id="MBB5718609.1"/>
    </source>
</evidence>
<dbReference type="PRINTS" id="PR00421">
    <property type="entry name" value="THIOREDOXIN"/>
</dbReference>
<dbReference type="InterPro" id="IPR017937">
    <property type="entry name" value="Thioredoxin_CS"/>
</dbReference>
<protein>
    <recommendedName>
        <fullName evidence="7">Thioredoxin</fullName>
    </recommendedName>
</protein>
<evidence type="ECO:0000313" key="10">
    <source>
        <dbReference type="Proteomes" id="UP000554342"/>
    </source>
</evidence>
<dbReference type="PANTHER" id="PTHR45663:SF11">
    <property type="entry name" value="GEO12009P1"/>
    <property type="match status" value="1"/>
</dbReference>
<accession>A0A840YYJ9</accession>
<dbReference type="EMBL" id="JACIJI010000002">
    <property type="protein sequence ID" value="MBB5718609.1"/>
    <property type="molecule type" value="Genomic_DNA"/>
</dbReference>
<gene>
    <name evidence="9" type="ORF">FHR23_001532</name>
</gene>
<evidence type="ECO:0000256" key="4">
    <source>
        <dbReference type="ARBA" id="ARBA00022982"/>
    </source>
</evidence>
<keyword evidence="6" id="KW-0676">Redox-active center</keyword>
<evidence type="ECO:0000256" key="6">
    <source>
        <dbReference type="ARBA" id="ARBA00023284"/>
    </source>
</evidence>
<dbReference type="AlphaFoldDB" id="A0A840YYJ9"/>
<proteinExistence type="inferred from homology"/>
<comment type="caution">
    <text evidence="9">The sequence shown here is derived from an EMBL/GenBank/DDBJ whole genome shotgun (WGS) entry which is preliminary data.</text>
</comment>
<dbReference type="InterPro" id="IPR005746">
    <property type="entry name" value="Thioredoxin"/>
</dbReference>
<evidence type="ECO:0000256" key="3">
    <source>
        <dbReference type="ARBA" id="ARBA00022723"/>
    </source>
</evidence>
<reference evidence="9 10" key="1">
    <citation type="submission" date="2020-08" db="EMBL/GenBank/DDBJ databases">
        <title>Genomic Encyclopedia of Type Strains, Phase IV (KMG-IV): sequencing the most valuable type-strain genomes for metagenomic binning, comparative biology and taxonomic classification.</title>
        <authorList>
            <person name="Goeker M."/>
        </authorList>
    </citation>
    <scope>NUCLEOTIDE SEQUENCE [LARGE SCALE GENOMIC DNA]</scope>
    <source>
        <strain evidence="9 10">DSM 27203</strain>
    </source>
</reference>
<dbReference type="Gene3D" id="2.30.30.380">
    <property type="entry name" value="Zn-finger domain of Sec23/24"/>
    <property type="match status" value="1"/>
</dbReference>
<keyword evidence="2" id="KW-0813">Transport</keyword>
<dbReference type="Proteomes" id="UP000554342">
    <property type="component" value="Unassembled WGS sequence"/>
</dbReference>
<dbReference type="PROSITE" id="PS51352">
    <property type="entry name" value="THIOREDOXIN_2"/>
    <property type="match status" value="1"/>
</dbReference>
<keyword evidence="10" id="KW-1185">Reference proteome</keyword>
<dbReference type="FunFam" id="3.40.30.10:FF:000001">
    <property type="entry name" value="Thioredoxin"/>
    <property type="match status" value="1"/>
</dbReference>
<keyword evidence="3" id="KW-0479">Metal-binding</keyword>
<evidence type="ECO:0000256" key="1">
    <source>
        <dbReference type="ARBA" id="ARBA00008987"/>
    </source>
</evidence>
<comment type="similarity">
    <text evidence="1">Belongs to the thioredoxin family.</text>
</comment>
<organism evidence="9 10">
    <name type="scientific">Stakelama sediminis</name>
    <dbReference type="NCBI Taxonomy" id="463200"/>
    <lineage>
        <taxon>Bacteria</taxon>
        <taxon>Pseudomonadati</taxon>
        <taxon>Pseudomonadota</taxon>
        <taxon>Alphaproteobacteria</taxon>
        <taxon>Sphingomonadales</taxon>
        <taxon>Sphingomonadaceae</taxon>
        <taxon>Stakelama</taxon>
    </lineage>
</organism>
<keyword evidence="4" id="KW-0249">Electron transport</keyword>
<dbReference type="Pfam" id="PF00085">
    <property type="entry name" value="Thioredoxin"/>
    <property type="match status" value="1"/>
</dbReference>
<name>A0A840YYJ9_9SPHN</name>
<dbReference type="InterPro" id="IPR036249">
    <property type="entry name" value="Thioredoxin-like_sf"/>
</dbReference>
<evidence type="ECO:0000256" key="7">
    <source>
        <dbReference type="NCBIfam" id="TIGR01068"/>
    </source>
</evidence>
<dbReference type="SUPFAM" id="SSF52833">
    <property type="entry name" value="Thioredoxin-like"/>
    <property type="match status" value="1"/>
</dbReference>
<evidence type="ECO:0000256" key="5">
    <source>
        <dbReference type="ARBA" id="ARBA00023157"/>
    </source>
</evidence>
<dbReference type="GO" id="GO:0015035">
    <property type="term" value="F:protein-disulfide reductase activity"/>
    <property type="evidence" value="ECO:0007669"/>
    <property type="project" value="UniProtKB-UniRule"/>
</dbReference>
<dbReference type="NCBIfam" id="NF008229">
    <property type="entry name" value="PRK10996.1"/>
    <property type="match status" value="1"/>
</dbReference>
<dbReference type="InterPro" id="IPR013766">
    <property type="entry name" value="Thioredoxin_domain"/>
</dbReference>
<feature type="domain" description="Thioredoxin" evidence="8">
    <location>
        <begin position="27"/>
        <end position="144"/>
    </location>
</feature>
<sequence length="144" mass="15600">MNDARIRCTACGAINRVPADRLGDHPTCGRCKAPLFTGKPVAVDATLFDQLVGTDSLPILVDFWASWCGPCRMMAPAFEAAASQLEPQIRLLKVDTESAQAIAARYGIRSIPTLILFHGGREISRQSGAMDQRSIVNWARSTLG</sequence>
<keyword evidence="5" id="KW-1015">Disulfide bond</keyword>
<dbReference type="InterPro" id="IPR049299">
    <property type="entry name" value="Thio2_N"/>
</dbReference>
<dbReference type="GO" id="GO:0005829">
    <property type="term" value="C:cytosol"/>
    <property type="evidence" value="ECO:0007669"/>
    <property type="project" value="TreeGrafter"/>
</dbReference>
<evidence type="ECO:0000256" key="2">
    <source>
        <dbReference type="ARBA" id="ARBA00022448"/>
    </source>
</evidence>
<dbReference type="Gene3D" id="3.40.30.10">
    <property type="entry name" value="Glutaredoxin"/>
    <property type="match status" value="1"/>
</dbReference>
<dbReference type="Pfam" id="PF21352">
    <property type="entry name" value="Zn_ribbon_Thio2"/>
    <property type="match status" value="1"/>
</dbReference>
<dbReference type="GO" id="GO:0045454">
    <property type="term" value="P:cell redox homeostasis"/>
    <property type="evidence" value="ECO:0007669"/>
    <property type="project" value="TreeGrafter"/>
</dbReference>
<dbReference type="GO" id="GO:0046872">
    <property type="term" value="F:metal ion binding"/>
    <property type="evidence" value="ECO:0007669"/>
    <property type="project" value="UniProtKB-KW"/>
</dbReference>
<evidence type="ECO:0000259" key="8">
    <source>
        <dbReference type="PROSITE" id="PS51352"/>
    </source>
</evidence>